<evidence type="ECO:0000313" key="6">
    <source>
        <dbReference type="Proteomes" id="UP000612893"/>
    </source>
</evidence>
<evidence type="ECO:0000256" key="1">
    <source>
        <dbReference type="ARBA" id="ARBA00023015"/>
    </source>
</evidence>
<dbReference type="Proteomes" id="UP000612893">
    <property type="component" value="Unassembled WGS sequence"/>
</dbReference>
<organism evidence="5 6">
    <name type="scientific">Candidatus Nephthysia bennettiae</name>
    <dbReference type="NCBI Taxonomy" id="3127016"/>
    <lineage>
        <taxon>Bacteria</taxon>
        <taxon>Bacillati</taxon>
        <taxon>Candidatus Dormiibacterota</taxon>
        <taxon>Candidatus Dormibacteria</taxon>
        <taxon>Candidatus Dormibacterales</taxon>
        <taxon>Candidatus Dormibacteraceae</taxon>
        <taxon>Candidatus Nephthysia</taxon>
    </lineage>
</organism>
<proteinExistence type="predicted"/>
<evidence type="ECO:0000256" key="2">
    <source>
        <dbReference type="ARBA" id="ARBA00023125"/>
    </source>
</evidence>
<dbReference type="PROSITE" id="PS50995">
    <property type="entry name" value="HTH_MARR_2"/>
    <property type="match status" value="1"/>
</dbReference>
<dbReference type="GO" id="GO:0006355">
    <property type="term" value="P:regulation of DNA-templated transcription"/>
    <property type="evidence" value="ECO:0007669"/>
    <property type="project" value="UniProtKB-ARBA"/>
</dbReference>
<dbReference type="InterPro" id="IPR000835">
    <property type="entry name" value="HTH_MarR-typ"/>
</dbReference>
<dbReference type="Pfam" id="PF01047">
    <property type="entry name" value="MarR"/>
    <property type="match status" value="1"/>
</dbReference>
<gene>
    <name evidence="5" type="ORF">JF922_03365</name>
</gene>
<dbReference type="InterPro" id="IPR036390">
    <property type="entry name" value="WH_DNA-bd_sf"/>
</dbReference>
<keyword evidence="3" id="KW-0804">Transcription</keyword>
<dbReference type="EMBL" id="JAEKNR010000038">
    <property type="protein sequence ID" value="MBJ7597112.1"/>
    <property type="molecule type" value="Genomic_DNA"/>
</dbReference>
<sequence length="157" mass="17509">MGESKGRRLRVTVDLLRELAANLDALNNAASPHAGLNRTDLRALDIIAMQESLTAGQLAARLKLTTGAITGVLDRLERAGQAVRTHDTEDRRRVVVQPTEQAKGESYLAFPGLATDFERLLGEYSDEERQVIDGFLRRINRTVAERADQLSSQRRER</sequence>
<feature type="domain" description="HTH marR-type" evidence="4">
    <location>
        <begin position="9"/>
        <end position="141"/>
    </location>
</feature>
<accession>A0A934NC87</accession>
<keyword evidence="6" id="KW-1185">Reference proteome</keyword>
<dbReference type="InterPro" id="IPR036388">
    <property type="entry name" value="WH-like_DNA-bd_sf"/>
</dbReference>
<protein>
    <submittedName>
        <fullName evidence="5">MarR family transcriptional regulator</fullName>
    </submittedName>
</protein>
<evidence type="ECO:0000256" key="3">
    <source>
        <dbReference type="ARBA" id="ARBA00023163"/>
    </source>
</evidence>
<evidence type="ECO:0000313" key="5">
    <source>
        <dbReference type="EMBL" id="MBJ7597112.1"/>
    </source>
</evidence>
<name>A0A934NC87_9BACT</name>
<dbReference type="AlphaFoldDB" id="A0A934NC87"/>
<reference evidence="5" key="1">
    <citation type="submission" date="2020-10" db="EMBL/GenBank/DDBJ databases">
        <title>Ca. Dormibacterota MAGs.</title>
        <authorList>
            <person name="Montgomery K."/>
        </authorList>
    </citation>
    <scope>NUCLEOTIDE SEQUENCE [LARGE SCALE GENOMIC DNA]</scope>
    <source>
        <strain evidence="5">SC8812_S17_10</strain>
    </source>
</reference>
<comment type="caution">
    <text evidence="5">The sequence shown here is derived from an EMBL/GenBank/DDBJ whole genome shotgun (WGS) entry which is preliminary data.</text>
</comment>
<dbReference type="PRINTS" id="PR00598">
    <property type="entry name" value="HTHMARR"/>
</dbReference>
<keyword evidence="1" id="KW-0805">Transcription regulation</keyword>
<dbReference type="PANTHER" id="PTHR42756:SF1">
    <property type="entry name" value="TRANSCRIPTIONAL REPRESSOR OF EMRAB OPERON"/>
    <property type="match status" value="1"/>
</dbReference>
<dbReference type="PANTHER" id="PTHR42756">
    <property type="entry name" value="TRANSCRIPTIONAL REGULATOR, MARR"/>
    <property type="match status" value="1"/>
</dbReference>
<dbReference type="SUPFAM" id="SSF46785">
    <property type="entry name" value="Winged helix' DNA-binding domain"/>
    <property type="match status" value="1"/>
</dbReference>
<dbReference type="Gene3D" id="1.10.10.10">
    <property type="entry name" value="Winged helix-like DNA-binding domain superfamily/Winged helix DNA-binding domain"/>
    <property type="match status" value="1"/>
</dbReference>
<dbReference type="RefSeq" id="WP_338199092.1">
    <property type="nucleotide sequence ID" value="NZ_JAEKNR010000038.1"/>
</dbReference>
<evidence type="ECO:0000259" key="4">
    <source>
        <dbReference type="PROSITE" id="PS50995"/>
    </source>
</evidence>
<dbReference type="SMART" id="SM00347">
    <property type="entry name" value="HTH_MARR"/>
    <property type="match status" value="1"/>
</dbReference>
<dbReference type="GO" id="GO:0003677">
    <property type="term" value="F:DNA binding"/>
    <property type="evidence" value="ECO:0007669"/>
    <property type="project" value="UniProtKB-KW"/>
</dbReference>
<keyword evidence="2" id="KW-0238">DNA-binding</keyword>